<dbReference type="GO" id="GO:0005886">
    <property type="term" value="C:plasma membrane"/>
    <property type="evidence" value="ECO:0007669"/>
    <property type="project" value="UniProtKB-SubCell"/>
</dbReference>
<dbReference type="PANTHER" id="PTHR30250">
    <property type="entry name" value="PST FAMILY PREDICTED COLANIC ACID TRANSPORTER"/>
    <property type="match status" value="1"/>
</dbReference>
<evidence type="ECO:0000256" key="5">
    <source>
        <dbReference type="ARBA" id="ARBA00023136"/>
    </source>
</evidence>
<dbReference type="OrthoDB" id="9863452at2"/>
<comment type="caution">
    <text evidence="7">The sequence shown here is derived from an EMBL/GenBank/DDBJ whole genome shotgun (WGS) entry which is preliminary data.</text>
</comment>
<evidence type="ECO:0000256" key="4">
    <source>
        <dbReference type="ARBA" id="ARBA00022989"/>
    </source>
</evidence>
<dbReference type="Proteomes" id="UP000238823">
    <property type="component" value="Unassembled WGS sequence"/>
</dbReference>
<dbReference type="AlphaFoldDB" id="A0A2S9YSR0"/>
<sequence length="445" mass="45594">MSAGSRSYGSNVLVSVAAVGLMSAMALGNNVVIARAAGPEGRGVYGLAVAIGALALPIASAGLGSATTWQLGRGQPLGQLLALARRAISITLAISLATAGVMHLGLGLALGEATEWAVLAAALALPAQVIVEIGRGVALGRGRAVAYNLCSAAVIAVLLGLNSIAAVRGLPGTSWVVLNLVFANWAVALVLLCMTWGRLEPAAPPLVGDTLRYGARSAAVALGDAALLRVDYLVAAPIIGLASLGVYAIADQISHLMAWVGLLAGKMMLPEAAADDDDDASRSLGKLALACRLIVAVTLAGAAVAIALGPWLINALFGVAFADAYLALLILLPATLSKSLHALVATWLQGRGDQRPIVRASAIAIAVELLAVVVFALSFGWLGVAVAKAGAYVVQLGLSLAALRRHRSRLPDDDGHVIPGGRWLLDRSDLRTLQRWLAARRRANP</sequence>
<feature type="transmembrane region" description="Helical" evidence="6">
    <location>
        <begin position="145"/>
        <end position="167"/>
    </location>
</feature>
<reference evidence="7 8" key="1">
    <citation type="submission" date="2018-03" db="EMBL/GenBank/DDBJ databases">
        <title>Draft Genome Sequences of the Obligatory Marine Myxobacteria Enhygromyxa salina SWB007.</title>
        <authorList>
            <person name="Poehlein A."/>
            <person name="Moghaddam J.A."/>
            <person name="Harms H."/>
            <person name="Alanjari M."/>
            <person name="Koenig G.M."/>
            <person name="Daniel R."/>
            <person name="Schaeberle T.F."/>
        </authorList>
    </citation>
    <scope>NUCLEOTIDE SEQUENCE [LARGE SCALE GENOMIC DNA]</scope>
    <source>
        <strain evidence="7 8">SWB007</strain>
    </source>
</reference>
<gene>
    <name evidence="7" type="ORF">ENSA7_20900</name>
</gene>
<proteinExistence type="predicted"/>
<keyword evidence="5 6" id="KW-0472">Membrane</keyword>
<feature type="transmembrane region" description="Helical" evidence="6">
    <location>
        <begin position="315"/>
        <end position="336"/>
    </location>
</feature>
<keyword evidence="2" id="KW-1003">Cell membrane</keyword>
<evidence type="ECO:0000313" key="7">
    <source>
        <dbReference type="EMBL" id="PRQ08118.1"/>
    </source>
</evidence>
<accession>A0A2S9YSR0</accession>
<dbReference type="PANTHER" id="PTHR30250:SF11">
    <property type="entry name" value="O-ANTIGEN TRANSPORTER-RELATED"/>
    <property type="match status" value="1"/>
</dbReference>
<feature type="transmembrane region" description="Helical" evidence="6">
    <location>
        <begin position="87"/>
        <end position="110"/>
    </location>
</feature>
<feature type="transmembrane region" description="Helical" evidence="6">
    <location>
        <begin position="44"/>
        <end position="66"/>
    </location>
</feature>
<feature type="transmembrane region" description="Helical" evidence="6">
    <location>
        <begin position="232"/>
        <end position="250"/>
    </location>
</feature>
<name>A0A2S9YSR0_9BACT</name>
<feature type="transmembrane region" description="Helical" evidence="6">
    <location>
        <begin position="173"/>
        <end position="194"/>
    </location>
</feature>
<evidence type="ECO:0000256" key="1">
    <source>
        <dbReference type="ARBA" id="ARBA00004651"/>
    </source>
</evidence>
<feature type="transmembrane region" description="Helical" evidence="6">
    <location>
        <begin position="12"/>
        <end position="32"/>
    </location>
</feature>
<dbReference type="RefSeq" id="WP_106089102.1">
    <property type="nucleotide sequence ID" value="NZ_PVNL01000044.1"/>
</dbReference>
<organism evidence="7 8">
    <name type="scientific">Enhygromyxa salina</name>
    <dbReference type="NCBI Taxonomy" id="215803"/>
    <lineage>
        <taxon>Bacteria</taxon>
        <taxon>Pseudomonadati</taxon>
        <taxon>Myxococcota</taxon>
        <taxon>Polyangia</taxon>
        <taxon>Nannocystales</taxon>
        <taxon>Nannocystaceae</taxon>
        <taxon>Enhygromyxa</taxon>
    </lineage>
</organism>
<dbReference type="EMBL" id="PVNL01000044">
    <property type="protein sequence ID" value="PRQ08118.1"/>
    <property type="molecule type" value="Genomic_DNA"/>
</dbReference>
<feature type="transmembrane region" description="Helical" evidence="6">
    <location>
        <begin position="357"/>
        <end position="379"/>
    </location>
</feature>
<protein>
    <submittedName>
        <fullName evidence="7">Uncharacterized protein</fullName>
    </submittedName>
</protein>
<evidence type="ECO:0000256" key="6">
    <source>
        <dbReference type="SAM" id="Phobius"/>
    </source>
</evidence>
<evidence type="ECO:0000256" key="2">
    <source>
        <dbReference type="ARBA" id="ARBA00022475"/>
    </source>
</evidence>
<keyword evidence="4 6" id="KW-1133">Transmembrane helix</keyword>
<evidence type="ECO:0000256" key="3">
    <source>
        <dbReference type="ARBA" id="ARBA00022692"/>
    </source>
</evidence>
<feature type="transmembrane region" description="Helical" evidence="6">
    <location>
        <begin position="116"/>
        <end position="133"/>
    </location>
</feature>
<dbReference type="InterPro" id="IPR050833">
    <property type="entry name" value="Poly_Biosynth_Transport"/>
</dbReference>
<keyword evidence="3 6" id="KW-0812">Transmembrane</keyword>
<comment type="subcellular location">
    <subcellularLocation>
        <location evidence="1">Cell membrane</location>
        <topology evidence="1">Multi-pass membrane protein</topology>
    </subcellularLocation>
</comment>
<feature type="transmembrane region" description="Helical" evidence="6">
    <location>
        <begin position="287"/>
        <end position="309"/>
    </location>
</feature>
<evidence type="ECO:0000313" key="8">
    <source>
        <dbReference type="Proteomes" id="UP000238823"/>
    </source>
</evidence>